<dbReference type="PANTHER" id="PTHR42837">
    <property type="entry name" value="REGULATOR OF SIGMA-E PROTEASE RSEP"/>
    <property type="match status" value="1"/>
</dbReference>
<evidence type="ECO:0000313" key="14">
    <source>
        <dbReference type="Proteomes" id="UP000005753"/>
    </source>
</evidence>
<evidence type="ECO:0000256" key="2">
    <source>
        <dbReference type="ARBA" id="ARBA00004141"/>
    </source>
</evidence>
<keyword evidence="5 11" id="KW-0812">Transmembrane</keyword>
<evidence type="ECO:0000256" key="3">
    <source>
        <dbReference type="ARBA" id="ARBA00007931"/>
    </source>
</evidence>
<evidence type="ECO:0000256" key="1">
    <source>
        <dbReference type="ARBA" id="ARBA00001947"/>
    </source>
</evidence>
<dbReference type="NCBIfam" id="TIGR00054">
    <property type="entry name" value="RIP metalloprotease RseP"/>
    <property type="match status" value="1"/>
</dbReference>
<dbReference type="InterPro" id="IPR041489">
    <property type="entry name" value="PDZ_6"/>
</dbReference>
<keyword evidence="10 11" id="KW-0472">Membrane</keyword>
<reference evidence="13 14" key="1">
    <citation type="submission" date="2010-08" db="EMBL/GenBank/DDBJ databases">
        <authorList>
            <consortium name="US DOE Joint Genome Institute (JGI-PGF)"/>
            <person name="Lucas S."/>
            <person name="Copeland A."/>
            <person name="Lapidus A."/>
            <person name="Cheng J.-F."/>
            <person name="Bruce D."/>
            <person name="Goodwin L."/>
            <person name="Pitluck S."/>
            <person name="Land M.L."/>
            <person name="Hauser L."/>
            <person name="Chang Y.-J."/>
            <person name="Anderson I.J."/>
            <person name="Johnson E."/>
            <person name="Mulhopadhyay B."/>
            <person name="Kyrpides N."/>
            <person name="Woyke T.J."/>
        </authorList>
    </citation>
    <scope>NUCLEOTIDE SEQUENCE [LARGE SCALE GENOMIC DNA]</scope>
    <source>
        <strain evidence="13 14">6</strain>
    </source>
</reference>
<reference evidence="13 14" key="2">
    <citation type="submission" date="2012-02" db="EMBL/GenBank/DDBJ databases">
        <title>Improved High-Quality Draft sequence of Eubacterium cellulosolvens 6.</title>
        <authorList>
            <consortium name="US DOE Joint Genome Institute"/>
            <person name="Lucas S."/>
            <person name="Han J."/>
            <person name="Lapidus A."/>
            <person name="Cheng J.-F."/>
            <person name="Goodwin L."/>
            <person name="Pitluck S."/>
            <person name="Peters L."/>
            <person name="Mikhailova N."/>
            <person name="Gu W."/>
            <person name="Detter J.C."/>
            <person name="Han C."/>
            <person name="Tapia R."/>
            <person name="Land M."/>
            <person name="Hauser L."/>
            <person name="Kyrpides N."/>
            <person name="Ivanova N."/>
            <person name="Pagani I."/>
            <person name="Johnson E."/>
            <person name="Mukhopadhyay B."/>
            <person name="Anderson I."/>
            <person name="Woyke T."/>
        </authorList>
    </citation>
    <scope>NUCLEOTIDE SEQUENCE [LARGE SCALE GENOMIC DNA]</scope>
    <source>
        <strain evidence="13 14">6</strain>
    </source>
</reference>
<dbReference type="GO" id="GO:0016020">
    <property type="term" value="C:membrane"/>
    <property type="evidence" value="ECO:0007669"/>
    <property type="project" value="UniProtKB-SubCell"/>
</dbReference>
<evidence type="ECO:0000256" key="6">
    <source>
        <dbReference type="ARBA" id="ARBA00022801"/>
    </source>
</evidence>
<comment type="cofactor">
    <cofactor evidence="1 11">
        <name>Zn(2+)</name>
        <dbReference type="ChEBI" id="CHEBI:29105"/>
    </cofactor>
</comment>
<dbReference type="OrthoDB" id="9782003at2"/>
<dbReference type="Pfam" id="PF02163">
    <property type="entry name" value="Peptidase_M50"/>
    <property type="match status" value="1"/>
</dbReference>
<evidence type="ECO:0000256" key="8">
    <source>
        <dbReference type="ARBA" id="ARBA00022989"/>
    </source>
</evidence>
<keyword evidence="7 11" id="KW-0862">Zinc</keyword>
<evidence type="ECO:0000313" key="13">
    <source>
        <dbReference type="EMBL" id="EIM56259.1"/>
    </source>
</evidence>
<evidence type="ECO:0000256" key="9">
    <source>
        <dbReference type="ARBA" id="ARBA00023049"/>
    </source>
</evidence>
<dbReference type="Gene3D" id="2.30.42.10">
    <property type="match status" value="2"/>
</dbReference>
<evidence type="ECO:0000256" key="4">
    <source>
        <dbReference type="ARBA" id="ARBA00022670"/>
    </source>
</evidence>
<dbReference type="InterPro" id="IPR001478">
    <property type="entry name" value="PDZ"/>
</dbReference>
<dbReference type="Pfam" id="PF17820">
    <property type="entry name" value="PDZ_6"/>
    <property type="match status" value="2"/>
</dbReference>
<dbReference type="InterPro" id="IPR008915">
    <property type="entry name" value="Peptidase_M50"/>
</dbReference>
<dbReference type="SUPFAM" id="SSF50156">
    <property type="entry name" value="PDZ domain-like"/>
    <property type="match status" value="2"/>
</dbReference>
<dbReference type="STRING" id="633697.EubceDRAFT1_0406"/>
<dbReference type="eggNOG" id="COG0750">
    <property type="taxonomic scope" value="Bacteria"/>
</dbReference>
<keyword evidence="8 11" id="KW-1133">Transmembrane helix</keyword>
<keyword evidence="4 13" id="KW-0645">Protease</keyword>
<accession>I5AR36</accession>
<evidence type="ECO:0000259" key="12">
    <source>
        <dbReference type="PROSITE" id="PS50106"/>
    </source>
</evidence>
<dbReference type="SMART" id="SM00228">
    <property type="entry name" value="PDZ"/>
    <property type="match status" value="2"/>
</dbReference>
<organism evidence="13 14">
    <name type="scientific">Eubacterium cellulosolvens (strain ATCC 43171 / JCM 9499 / 6)</name>
    <name type="common">Cillobacterium cellulosolvens</name>
    <dbReference type="NCBI Taxonomy" id="633697"/>
    <lineage>
        <taxon>Bacteria</taxon>
        <taxon>Bacillati</taxon>
        <taxon>Bacillota</taxon>
        <taxon>Clostridia</taxon>
        <taxon>Eubacteriales</taxon>
        <taxon>Eubacteriaceae</taxon>
        <taxon>Eubacterium</taxon>
    </lineage>
</organism>
<keyword evidence="14" id="KW-1185">Reference proteome</keyword>
<feature type="transmembrane region" description="Helical" evidence="11">
    <location>
        <begin position="410"/>
        <end position="427"/>
    </location>
</feature>
<dbReference type="EMBL" id="CM001487">
    <property type="protein sequence ID" value="EIM56259.1"/>
    <property type="molecule type" value="Genomic_DNA"/>
</dbReference>
<dbReference type="Proteomes" id="UP000005753">
    <property type="component" value="Chromosome"/>
</dbReference>
<dbReference type="HOGENOM" id="CLU_025778_1_3_9"/>
<protein>
    <recommendedName>
        <fullName evidence="11">Zinc metalloprotease</fullName>
        <ecNumber evidence="11">3.4.24.-</ecNumber>
    </recommendedName>
</protein>
<dbReference type="EC" id="3.4.24.-" evidence="11"/>
<gene>
    <name evidence="13" type="ORF">EubceDRAFT1_0406</name>
</gene>
<dbReference type="InterPro" id="IPR004387">
    <property type="entry name" value="Pept_M50_Zn"/>
</dbReference>
<sequence length="434" mass="47413">MKYILGIIVLGLVVLFHEFGHFLLARLNHIVVEEFAIGMGPKLLSHKSKKSGTVYAIKLLPFGGSCAMLNEDEGETIEGSFIGAALWRRMLVVAAGPVFNFILVFAISLFVIGITGVDPARVMEVTKGSPEETAGLQVGDIITSYDGRSIANSRELYFDNLIKESSIHRVTMTVDRDGESVKIAYKPETITKYMLGFNYDTNTDGDGVLITMVSKGSAMRKAGLRMGDIITAVNGVQMKDQEALYSYFQKHPLDGTAVDITYERSGHRKTAKGLIPDKVTKPVSNFSYNAAREKTGFLGTLKYSAGEVLFWLRVTVKTIGGMFSGTFSINDMSGPVGIVKTVGDAYGTVAAQVDVFSAILTLLGIMTMISANLGFMNLIPLPALDGGRLLLMIIEAIRRKPGNRELEANINFYGLMLLLAFMVYVTVHDVLRLF</sequence>
<dbReference type="GO" id="GO:0046872">
    <property type="term" value="F:metal ion binding"/>
    <property type="evidence" value="ECO:0007669"/>
    <property type="project" value="UniProtKB-KW"/>
</dbReference>
<dbReference type="AlphaFoldDB" id="I5AR36"/>
<comment type="similarity">
    <text evidence="3 11">Belongs to the peptidase M50B family.</text>
</comment>
<evidence type="ECO:0000256" key="5">
    <source>
        <dbReference type="ARBA" id="ARBA00022692"/>
    </source>
</evidence>
<name>I5AR36_EUBC6</name>
<evidence type="ECO:0000256" key="10">
    <source>
        <dbReference type="ARBA" id="ARBA00023136"/>
    </source>
</evidence>
<dbReference type="InterPro" id="IPR036034">
    <property type="entry name" value="PDZ_sf"/>
</dbReference>
<dbReference type="PROSITE" id="PS50106">
    <property type="entry name" value="PDZ"/>
    <property type="match status" value="1"/>
</dbReference>
<evidence type="ECO:0000256" key="11">
    <source>
        <dbReference type="RuleBase" id="RU362031"/>
    </source>
</evidence>
<proteinExistence type="inferred from homology"/>
<feature type="domain" description="PDZ" evidence="12">
    <location>
        <begin position="180"/>
        <end position="240"/>
    </location>
</feature>
<dbReference type="CDD" id="cd06163">
    <property type="entry name" value="S2P-M50_PDZ_RseP-like"/>
    <property type="match status" value="1"/>
</dbReference>
<comment type="subcellular location">
    <subcellularLocation>
        <location evidence="2">Membrane</location>
        <topology evidence="2">Multi-pass membrane protein</topology>
    </subcellularLocation>
</comment>
<keyword evidence="11" id="KW-0479">Metal-binding</keyword>
<dbReference type="GO" id="GO:0006508">
    <property type="term" value="P:proteolysis"/>
    <property type="evidence" value="ECO:0007669"/>
    <property type="project" value="UniProtKB-KW"/>
</dbReference>
<keyword evidence="9 11" id="KW-0482">Metalloprotease</keyword>
<feature type="transmembrane region" description="Helical" evidence="11">
    <location>
        <begin position="355"/>
        <end position="373"/>
    </location>
</feature>
<dbReference type="PANTHER" id="PTHR42837:SF2">
    <property type="entry name" value="MEMBRANE METALLOPROTEASE ARASP2, CHLOROPLASTIC-RELATED"/>
    <property type="match status" value="1"/>
</dbReference>
<evidence type="ECO:0000256" key="7">
    <source>
        <dbReference type="ARBA" id="ARBA00022833"/>
    </source>
</evidence>
<feature type="transmembrane region" description="Helical" evidence="11">
    <location>
        <begin position="98"/>
        <end position="117"/>
    </location>
</feature>
<keyword evidence="6 11" id="KW-0378">Hydrolase</keyword>
<dbReference type="GO" id="GO:0004222">
    <property type="term" value="F:metalloendopeptidase activity"/>
    <property type="evidence" value="ECO:0007669"/>
    <property type="project" value="InterPro"/>
</dbReference>